<feature type="region of interest" description="Disordered" evidence="1">
    <location>
        <begin position="25"/>
        <end position="58"/>
    </location>
</feature>
<dbReference type="RefSeq" id="WP_028797948.1">
    <property type="nucleotide sequence ID" value="NZ_BMQQ01000013.1"/>
</dbReference>
<reference evidence="2" key="2">
    <citation type="submission" date="2020-09" db="EMBL/GenBank/DDBJ databases">
        <authorList>
            <person name="Sun Q."/>
            <person name="Ohkuma M."/>
        </authorList>
    </citation>
    <scope>NUCLEOTIDE SEQUENCE</scope>
    <source>
        <strain evidence="2">JCM 3172</strain>
    </source>
</reference>
<name>A0A918H561_9ACTN</name>
<accession>A0A918H561</accession>
<dbReference type="Proteomes" id="UP000619486">
    <property type="component" value="Unassembled WGS sequence"/>
</dbReference>
<dbReference type="InterPro" id="IPR029046">
    <property type="entry name" value="LolA/LolB/LppX"/>
</dbReference>
<comment type="caution">
    <text evidence="2">The sequence shown here is derived from an EMBL/GenBank/DDBJ whole genome shotgun (WGS) entry which is preliminary data.</text>
</comment>
<reference evidence="2" key="1">
    <citation type="journal article" date="2014" name="Int. J. Syst. Evol. Microbiol.">
        <title>Complete genome sequence of Corynebacterium casei LMG S-19264T (=DSM 44701T), isolated from a smear-ripened cheese.</title>
        <authorList>
            <consortium name="US DOE Joint Genome Institute (JGI-PGF)"/>
            <person name="Walter F."/>
            <person name="Albersmeier A."/>
            <person name="Kalinowski J."/>
            <person name="Ruckert C."/>
        </authorList>
    </citation>
    <scope>NUCLEOTIDE SEQUENCE</scope>
    <source>
        <strain evidence="2">JCM 3172</strain>
    </source>
</reference>
<feature type="compositionally biased region" description="Basic and acidic residues" evidence="1">
    <location>
        <begin position="26"/>
        <end position="39"/>
    </location>
</feature>
<sequence>MAANRKIWVAAMVCAATVVGVTGCSKGDENKAKSDKKEPVASASASTPPPPVDPFKGLDADTIADRALTATKGATSFRMVGDGEADGEQLKLDLALDDKGACIGKMGLKDATADLLRADKVMYMKANAKFWQVTAGEGASAEEGNAMAEVLKGRWMKMSGKNAGELADVCDLKSQRKEMDKDRGKRTGMTRGADTEVDGKAAVTLTKKQSNGDTFTMYVAKEGEPFVLKTVETGSDGPGTLVLSEYNKPVKATAPPADQVMDLAKFGG</sequence>
<dbReference type="PROSITE" id="PS51257">
    <property type="entry name" value="PROKAR_LIPOPROTEIN"/>
    <property type="match status" value="1"/>
</dbReference>
<keyword evidence="3" id="KW-1185">Reference proteome</keyword>
<proteinExistence type="predicted"/>
<dbReference type="EMBL" id="BMQQ01000013">
    <property type="protein sequence ID" value="GGT39746.1"/>
    <property type="molecule type" value="Genomic_DNA"/>
</dbReference>
<organism evidence="2 3">
    <name type="scientific">Streptomyces purpureus</name>
    <dbReference type="NCBI Taxonomy" id="1951"/>
    <lineage>
        <taxon>Bacteria</taxon>
        <taxon>Bacillati</taxon>
        <taxon>Actinomycetota</taxon>
        <taxon>Actinomycetes</taxon>
        <taxon>Kitasatosporales</taxon>
        <taxon>Streptomycetaceae</taxon>
        <taxon>Streptomyces</taxon>
    </lineage>
</organism>
<keyword evidence="2" id="KW-0449">Lipoprotein</keyword>
<dbReference type="Gene3D" id="2.50.20.20">
    <property type="match status" value="1"/>
</dbReference>
<dbReference type="SUPFAM" id="SSF89392">
    <property type="entry name" value="Prokaryotic lipoproteins and lipoprotein localization factors"/>
    <property type="match status" value="1"/>
</dbReference>
<evidence type="ECO:0000256" key="1">
    <source>
        <dbReference type="SAM" id="MobiDB-lite"/>
    </source>
</evidence>
<evidence type="ECO:0000313" key="2">
    <source>
        <dbReference type="EMBL" id="GGT39746.1"/>
    </source>
</evidence>
<gene>
    <name evidence="2" type="ORF">GCM10014713_36850</name>
</gene>
<protein>
    <submittedName>
        <fullName evidence="2">Lipoprotein</fullName>
    </submittedName>
</protein>
<dbReference type="AlphaFoldDB" id="A0A918H561"/>
<evidence type="ECO:0000313" key="3">
    <source>
        <dbReference type="Proteomes" id="UP000619486"/>
    </source>
</evidence>